<evidence type="ECO:0000313" key="2">
    <source>
        <dbReference type="EMBL" id="MQL92641.1"/>
    </source>
</evidence>
<evidence type="ECO:0000256" key="1">
    <source>
        <dbReference type="SAM" id="Phobius"/>
    </source>
</evidence>
<proteinExistence type="predicted"/>
<name>A0A843V8G6_COLES</name>
<accession>A0A843V8G6</accession>
<reference evidence="2" key="1">
    <citation type="submission" date="2017-07" db="EMBL/GenBank/DDBJ databases">
        <title>Taro Niue Genome Assembly and Annotation.</title>
        <authorList>
            <person name="Atibalentja N."/>
            <person name="Keating K."/>
            <person name="Fields C.J."/>
        </authorList>
    </citation>
    <scope>NUCLEOTIDE SEQUENCE</scope>
    <source>
        <strain evidence="2">Niue_2</strain>
        <tissue evidence="2">Leaf</tissue>
    </source>
</reference>
<comment type="caution">
    <text evidence="2">The sequence shown here is derived from an EMBL/GenBank/DDBJ whole genome shotgun (WGS) entry which is preliminary data.</text>
</comment>
<keyword evidence="1" id="KW-0472">Membrane</keyword>
<protein>
    <submittedName>
        <fullName evidence="2">Uncharacterized protein</fullName>
    </submittedName>
</protein>
<sequence>MTKSEARSTLESLIYALYLFLATAFALRYSASGRDSPYMSPIKDEFEDTILGSVLKVGQHTH</sequence>
<gene>
    <name evidence="2" type="ORF">Taro_025272</name>
</gene>
<evidence type="ECO:0000313" key="3">
    <source>
        <dbReference type="Proteomes" id="UP000652761"/>
    </source>
</evidence>
<dbReference type="Proteomes" id="UP000652761">
    <property type="component" value="Unassembled WGS sequence"/>
</dbReference>
<feature type="non-terminal residue" evidence="2">
    <location>
        <position position="62"/>
    </location>
</feature>
<dbReference type="AlphaFoldDB" id="A0A843V8G6"/>
<feature type="transmembrane region" description="Helical" evidence="1">
    <location>
        <begin position="12"/>
        <end position="31"/>
    </location>
</feature>
<dbReference type="EMBL" id="NMUH01001470">
    <property type="protein sequence ID" value="MQL92641.1"/>
    <property type="molecule type" value="Genomic_DNA"/>
</dbReference>
<keyword evidence="3" id="KW-1185">Reference proteome</keyword>
<keyword evidence="1" id="KW-1133">Transmembrane helix</keyword>
<organism evidence="2 3">
    <name type="scientific">Colocasia esculenta</name>
    <name type="common">Wild taro</name>
    <name type="synonym">Arum esculentum</name>
    <dbReference type="NCBI Taxonomy" id="4460"/>
    <lineage>
        <taxon>Eukaryota</taxon>
        <taxon>Viridiplantae</taxon>
        <taxon>Streptophyta</taxon>
        <taxon>Embryophyta</taxon>
        <taxon>Tracheophyta</taxon>
        <taxon>Spermatophyta</taxon>
        <taxon>Magnoliopsida</taxon>
        <taxon>Liliopsida</taxon>
        <taxon>Araceae</taxon>
        <taxon>Aroideae</taxon>
        <taxon>Colocasieae</taxon>
        <taxon>Colocasia</taxon>
    </lineage>
</organism>
<keyword evidence="1" id="KW-0812">Transmembrane</keyword>